<comment type="caution">
    <text evidence="2">The sequence shown here is derived from an EMBL/GenBank/DDBJ whole genome shotgun (WGS) entry which is preliminary data.</text>
</comment>
<keyword evidence="1" id="KW-0812">Transmembrane</keyword>
<keyword evidence="1" id="KW-1133">Transmembrane helix</keyword>
<sequence>MTPSAASIISLSCVAPPSLRLSVSLSLSHTHTHTHSLPFVNLSGTTNCFRYTPAGHGNVPCPSFVCIVLSFRFVSSAFFLFFFAFLPSSPVLGQKRQASRGERDG</sequence>
<proteinExistence type="predicted"/>
<feature type="transmembrane region" description="Helical" evidence="1">
    <location>
        <begin position="62"/>
        <end position="86"/>
    </location>
</feature>
<dbReference type="AlphaFoldDB" id="A0AAD9M2B1"/>
<organism evidence="2 3">
    <name type="scientific">Colletotrichum zoysiae</name>
    <dbReference type="NCBI Taxonomy" id="1216348"/>
    <lineage>
        <taxon>Eukaryota</taxon>
        <taxon>Fungi</taxon>
        <taxon>Dikarya</taxon>
        <taxon>Ascomycota</taxon>
        <taxon>Pezizomycotina</taxon>
        <taxon>Sordariomycetes</taxon>
        <taxon>Hypocreomycetidae</taxon>
        <taxon>Glomerellales</taxon>
        <taxon>Glomerellaceae</taxon>
        <taxon>Colletotrichum</taxon>
        <taxon>Colletotrichum graminicola species complex</taxon>
    </lineage>
</organism>
<evidence type="ECO:0000256" key="1">
    <source>
        <dbReference type="SAM" id="Phobius"/>
    </source>
</evidence>
<accession>A0AAD9M2B1</accession>
<gene>
    <name evidence="2" type="ORF">LX32DRAFT_13278</name>
</gene>
<evidence type="ECO:0000313" key="2">
    <source>
        <dbReference type="EMBL" id="KAK2026685.1"/>
    </source>
</evidence>
<dbReference type="EMBL" id="MU842909">
    <property type="protein sequence ID" value="KAK2026685.1"/>
    <property type="molecule type" value="Genomic_DNA"/>
</dbReference>
<protein>
    <submittedName>
        <fullName evidence="2">Uncharacterized protein</fullName>
    </submittedName>
</protein>
<evidence type="ECO:0000313" key="3">
    <source>
        <dbReference type="Proteomes" id="UP001232148"/>
    </source>
</evidence>
<reference evidence="2" key="1">
    <citation type="submission" date="2021-06" db="EMBL/GenBank/DDBJ databases">
        <title>Comparative genomics, transcriptomics and evolutionary studies reveal genomic signatures of adaptation to plant cell wall in hemibiotrophic fungi.</title>
        <authorList>
            <consortium name="DOE Joint Genome Institute"/>
            <person name="Baroncelli R."/>
            <person name="Diaz J.F."/>
            <person name="Benocci T."/>
            <person name="Peng M."/>
            <person name="Battaglia E."/>
            <person name="Haridas S."/>
            <person name="Andreopoulos W."/>
            <person name="Labutti K."/>
            <person name="Pangilinan J."/>
            <person name="Floch G.L."/>
            <person name="Makela M.R."/>
            <person name="Henrissat B."/>
            <person name="Grigoriev I.V."/>
            <person name="Crouch J.A."/>
            <person name="De Vries R.P."/>
            <person name="Sukno S.A."/>
            <person name="Thon M.R."/>
        </authorList>
    </citation>
    <scope>NUCLEOTIDE SEQUENCE</scope>
    <source>
        <strain evidence="2">MAFF235873</strain>
    </source>
</reference>
<dbReference type="Proteomes" id="UP001232148">
    <property type="component" value="Unassembled WGS sequence"/>
</dbReference>
<keyword evidence="1" id="KW-0472">Membrane</keyword>
<keyword evidence="3" id="KW-1185">Reference proteome</keyword>
<name>A0AAD9M2B1_9PEZI</name>